<feature type="domain" description="RNA polymerase sigma-70" evidence="1">
    <location>
        <begin position="148"/>
        <end position="161"/>
    </location>
</feature>
<accession>A0A174BRW3</accession>
<protein>
    <submittedName>
        <fullName evidence="2">RNA polymerase sigma factor rpoD</fullName>
    </submittedName>
</protein>
<name>A0A174BRW3_9FIRM</name>
<dbReference type="RefSeq" id="WP_173812588.1">
    <property type="nucleotide sequence ID" value="NZ_CYYV01000005.1"/>
</dbReference>
<dbReference type="InterPro" id="IPR007127">
    <property type="entry name" value="RNA_pol_sigma_70_r1_1"/>
</dbReference>
<proteinExistence type="predicted"/>
<gene>
    <name evidence="2" type="primary">rpoD_1</name>
    <name evidence="2" type="ORF">ERS852406_01101</name>
</gene>
<dbReference type="InterPro" id="IPR013325">
    <property type="entry name" value="RNA_pol_sigma_r2"/>
</dbReference>
<dbReference type="Gene3D" id="1.20.120.1810">
    <property type="match status" value="1"/>
</dbReference>
<dbReference type="InterPro" id="IPR000943">
    <property type="entry name" value="RNA_pol_sigma70"/>
</dbReference>
<dbReference type="PROSITE" id="PS00715">
    <property type="entry name" value="SIGMA70_1"/>
    <property type="match status" value="1"/>
</dbReference>
<dbReference type="AlphaFoldDB" id="A0A174BRW3"/>
<dbReference type="Pfam" id="PF03979">
    <property type="entry name" value="Sigma70_r1_1"/>
    <property type="match status" value="1"/>
</dbReference>
<evidence type="ECO:0000259" key="1">
    <source>
        <dbReference type="PROSITE" id="PS00715"/>
    </source>
</evidence>
<evidence type="ECO:0000313" key="3">
    <source>
        <dbReference type="Proteomes" id="UP000095706"/>
    </source>
</evidence>
<organism evidence="2 3">
    <name type="scientific">Fusicatenibacter saccharivorans</name>
    <dbReference type="NCBI Taxonomy" id="1150298"/>
    <lineage>
        <taxon>Bacteria</taxon>
        <taxon>Bacillati</taxon>
        <taxon>Bacillota</taxon>
        <taxon>Clostridia</taxon>
        <taxon>Lachnospirales</taxon>
        <taxon>Lachnospiraceae</taxon>
        <taxon>Fusicatenibacter</taxon>
    </lineage>
</organism>
<dbReference type="GO" id="GO:0003677">
    <property type="term" value="F:DNA binding"/>
    <property type="evidence" value="ECO:0007669"/>
    <property type="project" value="InterPro"/>
</dbReference>
<dbReference type="EMBL" id="CYYV01000005">
    <property type="protein sequence ID" value="CUO02420.1"/>
    <property type="molecule type" value="Genomic_DNA"/>
</dbReference>
<dbReference type="GO" id="GO:0003700">
    <property type="term" value="F:DNA-binding transcription factor activity"/>
    <property type="evidence" value="ECO:0007669"/>
    <property type="project" value="InterPro"/>
</dbReference>
<dbReference type="SUPFAM" id="SSF88946">
    <property type="entry name" value="Sigma2 domain of RNA polymerase sigma factors"/>
    <property type="match status" value="1"/>
</dbReference>
<evidence type="ECO:0000313" key="2">
    <source>
        <dbReference type="EMBL" id="CUO02420.1"/>
    </source>
</evidence>
<sequence length="248" mass="28566">MQDEQKKFQEKLSELLSYARNHENKVTMKEVRDFFEDFALDEQKVTFVCEYLTMEQVDVADYEPGVVPEETEKEKKKPEFSEEELRALQQYLDELPETETPSEEETAELYRKAAEGDSLAKSMLVQLWLPKVIETAKEMHTRDFFLMDLVQEGNVGLLVALESVVKAETAEQAIDAAVRETIGDFMEEHRVQKHKDNTVVNKVNRLKDAIEELSDGDDMDFSVAELSAYLDMSVEEIEDILRIAGEEP</sequence>
<dbReference type="Proteomes" id="UP000095706">
    <property type="component" value="Unassembled WGS sequence"/>
</dbReference>
<dbReference type="GO" id="GO:0006352">
    <property type="term" value="P:DNA-templated transcription initiation"/>
    <property type="evidence" value="ECO:0007669"/>
    <property type="project" value="InterPro"/>
</dbReference>
<reference evidence="2 3" key="1">
    <citation type="submission" date="2015-09" db="EMBL/GenBank/DDBJ databases">
        <authorList>
            <consortium name="Pathogen Informatics"/>
        </authorList>
    </citation>
    <scope>NUCLEOTIDE SEQUENCE [LARGE SCALE GENOMIC DNA]</scope>
    <source>
        <strain evidence="2 3">2789STDY5608849</strain>
    </source>
</reference>